<keyword evidence="4 5" id="KW-0012">Acyltransferase</keyword>
<evidence type="ECO:0000313" key="6">
    <source>
        <dbReference type="Proteomes" id="UP001597115"/>
    </source>
</evidence>
<dbReference type="PANTHER" id="PTHR43300:SF11">
    <property type="entry name" value="ACETYLTRANSFERASE RV3034C-RELATED"/>
    <property type="match status" value="1"/>
</dbReference>
<dbReference type="PROSITE" id="PS00101">
    <property type="entry name" value="HEXAPEP_TRANSFERASES"/>
    <property type="match status" value="1"/>
</dbReference>
<evidence type="ECO:0000256" key="1">
    <source>
        <dbReference type="ARBA" id="ARBA00007274"/>
    </source>
</evidence>
<dbReference type="EC" id="2.3.1.-" evidence="5"/>
<dbReference type="InterPro" id="IPR050179">
    <property type="entry name" value="Trans_hexapeptide_repeat"/>
</dbReference>
<dbReference type="PANTHER" id="PTHR43300">
    <property type="entry name" value="ACETYLTRANSFERASE"/>
    <property type="match status" value="1"/>
</dbReference>
<dbReference type="Gene3D" id="2.160.10.10">
    <property type="entry name" value="Hexapeptide repeat proteins"/>
    <property type="match status" value="1"/>
</dbReference>
<dbReference type="RefSeq" id="WP_380885888.1">
    <property type="nucleotide sequence ID" value="NZ_JBHUDY010000001.1"/>
</dbReference>
<keyword evidence="6" id="KW-1185">Reference proteome</keyword>
<dbReference type="InterPro" id="IPR011004">
    <property type="entry name" value="Trimer_LpxA-like_sf"/>
</dbReference>
<dbReference type="SUPFAM" id="SSF51161">
    <property type="entry name" value="Trimeric LpxA-like enzymes"/>
    <property type="match status" value="1"/>
</dbReference>
<evidence type="ECO:0000313" key="5">
    <source>
        <dbReference type="EMBL" id="MFD1610321.1"/>
    </source>
</evidence>
<dbReference type="CDD" id="cd03349">
    <property type="entry name" value="LbH_XAT"/>
    <property type="match status" value="1"/>
</dbReference>
<name>A0ABW4HYT5_9SPHN</name>
<dbReference type="Pfam" id="PF00132">
    <property type="entry name" value="Hexapep"/>
    <property type="match status" value="1"/>
</dbReference>
<comment type="caution">
    <text evidence="5">The sequence shown here is derived from an EMBL/GenBank/DDBJ whole genome shotgun (WGS) entry which is preliminary data.</text>
</comment>
<dbReference type="Proteomes" id="UP001597115">
    <property type="component" value="Unassembled WGS sequence"/>
</dbReference>
<dbReference type="InterPro" id="IPR001451">
    <property type="entry name" value="Hexapep"/>
</dbReference>
<dbReference type="GO" id="GO:0016746">
    <property type="term" value="F:acyltransferase activity"/>
    <property type="evidence" value="ECO:0007669"/>
    <property type="project" value="UniProtKB-KW"/>
</dbReference>
<evidence type="ECO:0000256" key="2">
    <source>
        <dbReference type="ARBA" id="ARBA00022679"/>
    </source>
</evidence>
<accession>A0ABW4HYT5</accession>
<evidence type="ECO:0000256" key="4">
    <source>
        <dbReference type="ARBA" id="ARBA00023315"/>
    </source>
</evidence>
<keyword evidence="2 5" id="KW-0808">Transferase</keyword>
<protein>
    <submittedName>
        <fullName evidence="5">CatB-related O-acetyltransferase</fullName>
        <ecNumber evidence="5">2.3.1.-</ecNumber>
    </submittedName>
</protein>
<organism evidence="5 6">
    <name type="scientific">Sphingomonas tabacisoli</name>
    <dbReference type="NCBI Taxonomy" id="2249466"/>
    <lineage>
        <taxon>Bacteria</taxon>
        <taxon>Pseudomonadati</taxon>
        <taxon>Pseudomonadota</taxon>
        <taxon>Alphaproteobacteria</taxon>
        <taxon>Sphingomonadales</taxon>
        <taxon>Sphingomonadaceae</taxon>
        <taxon>Sphingomonas</taxon>
    </lineage>
</organism>
<reference evidence="6" key="1">
    <citation type="journal article" date="2019" name="Int. J. Syst. Evol. Microbiol.">
        <title>The Global Catalogue of Microorganisms (GCM) 10K type strain sequencing project: providing services to taxonomists for standard genome sequencing and annotation.</title>
        <authorList>
            <consortium name="The Broad Institute Genomics Platform"/>
            <consortium name="The Broad Institute Genome Sequencing Center for Infectious Disease"/>
            <person name="Wu L."/>
            <person name="Ma J."/>
        </authorList>
    </citation>
    <scope>NUCLEOTIDE SEQUENCE [LARGE SCALE GENOMIC DNA]</scope>
    <source>
        <strain evidence="6">CGMCC 1.16275</strain>
    </source>
</reference>
<sequence length="201" mass="22297">MQGLIRTFRAKLANLRGIEPPLNYTAFIFPEYQIGRGTYGKPRIFSYPHDATLKIGAFCSIAADVGIFLGGNHHPEWVTTFPFGAMWREHYHPEQPNSRGDVVIGNDVWIGRAAIIMSGVTVGDGAVIGAGAVVARDVPPYTIVVGNPARALRQRFSPEIVERLLQIRWWDWPDDRLRRAAGLMQSPDIQGFIDAVDSGKI</sequence>
<gene>
    <name evidence="5" type="ORF">ACFSCW_00740</name>
</gene>
<dbReference type="EMBL" id="JBHUDY010000001">
    <property type="protein sequence ID" value="MFD1610321.1"/>
    <property type="molecule type" value="Genomic_DNA"/>
</dbReference>
<keyword evidence="3" id="KW-0677">Repeat</keyword>
<dbReference type="InterPro" id="IPR018357">
    <property type="entry name" value="Hexapep_transf_CS"/>
</dbReference>
<proteinExistence type="inferred from homology"/>
<comment type="similarity">
    <text evidence="1">Belongs to the transferase hexapeptide repeat family.</text>
</comment>
<evidence type="ECO:0000256" key="3">
    <source>
        <dbReference type="ARBA" id="ARBA00022737"/>
    </source>
</evidence>